<dbReference type="Proteomes" id="UP000886595">
    <property type="component" value="Unassembled WGS sequence"/>
</dbReference>
<sequence length="201" mass="21830">MEEDGSGDQLVGEINGDMVEGMKETKDSISTHLARGRGSPKFKVKGESFAAVASLAVVVILRLRLMSLRNISVPEENYHEGCEIAETGDVKEIDEDDLLDEDSAMEVSLVTGFEAIAPIEIANTEADLEVEMATVTVVPEFYLVDADIEAPPIAKLPNTKPTMKKKVQSSPSMLEFGLTEQILGKCLQSPKDKDKVKSMGE</sequence>
<gene>
    <name evidence="1" type="ORF">Bca52824_041633</name>
</gene>
<name>A0A8X7RTN1_BRACI</name>
<evidence type="ECO:0000313" key="2">
    <source>
        <dbReference type="Proteomes" id="UP000886595"/>
    </source>
</evidence>
<organism evidence="1 2">
    <name type="scientific">Brassica carinata</name>
    <name type="common">Ethiopian mustard</name>
    <name type="synonym">Abyssinian cabbage</name>
    <dbReference type="NCBI Taxonomy" id="52824"/>
    <lineage>
        <taxon>Eukaryota</taxon>
        <taxon>Viridiplantae</taxon>
        <taxon>Streptophyta</taxon>
        <taxon>Embryophyta</taxon>
        <taxon>Tracheophyta</taxon>
        <taxon>Spermatophyta</taxon>
        <taxon>Magnoliopsida</taxon>
        <taxon>eudicotyledons</taxon>
        <taxon>Gunneridae</taxon>
        <taxon>Pentapetalae</taxon>
        <taxon>rosids</taxon>
        <taxon>malvids</taxon>
        <taxon>Brassicales</taxon>
        <taxon>Brassicaceae</taxon>
        <taxon>Brassiceae</taxon>
        <taxon>Brassica</taxon>
    </lineage>
</organism>
<keyword evidence="2" id="KW-1185">Reference proteome</keyword>
<accession>A0A8X7RTN1</accession>
<dbReference type="EMBL" id="JAAMPC010000009">
    <property type="protein sequence ID" value="KAG2294964.1"/>
    <property type="molecule type" value="Genomic_DNA"/>
</dbReference>
<comment type="caution">
    <text evidence="1">The sequence shown here is derived from an EMBL/GenBank/DDBJ whole genome shotgun (WGS) entry which is preliminary data.</text>
</comment>
<proteinExistence type="predicted"/>
<reference evidence="1 2" key="1">
    <citation type="submission" date="2020-02" db="EMBL/GenBank/DDBJ databases">
        <authorList>
            <person name="Ma Q."/>
            <person name="Huang Y."/>
            <person name="Song X."/>
            <person name="Pei D."/>
        </authorList>
    </citation>
    <scope>NUCLEOTIDE SEQUENCE [LARGE SCALE GENOMIC DNA]</scope>
    <source>
        <strain evidence="1">Sxm20200214</strain>
        <tissue evidence="1">Leaf</tissue>
    </source>
</reference>
<dbReference type="AlphaFoldDB" id="A0A8X7RTN1"/>
<evidence type="ECO:0000313" key="1">
    <source>
        <dbReference type="EMBL" id="KAG2294964.1"/>
    </source>
</evidence>
<protein>
    <submittedName>
        <fullName evidence="1">Uncharacterized protein</fullName>
    </submittedName>
</protein>